<feature type="domain" description="Disease resistance protein winged helix" evidence="11">
    <location>
        <begin position="459"/>
        <end position="529"/>
    </location>
</feature>
<dbReference type="CDD" id="cd14798">
    <property type="entry name" value="RX-CC_like"/>
    <property type="match status" value="1"/>
</dbReference>
<dbReference type="InterPro" id="IPR055414">
    <property type="entry name" value="LRR_R13L4/SHOC2-like"/>
</dbReference>
<gene>
    <name evidence="13" type="ORF">EJB05_33165</name>
</gene>
<keyword evidence="2" id="KW-0433">Leucine-rich repeat</keyword>
<organism evidence="13 14">
    <name type="scientific">Eragrostis curvula</name>
    <name type="common">weeping love grass</name>
    <dbReference type="NCBI Taxonomy" id="38414"/>
    <lineage>
        <taxon>Eukaryota</taxon>
        <taxon>Viridiplantae</taxon>
        <taxon>Streptophyta</taxon>
        <taxon>Embryophyta</taxon>
        <taxon>Tracheophyta</taxon>
        <taxon>Spermatophyta</taxon>
        <taxon>Magnoliopsida</taxon>
        <taxon>Liliopsida</taxon>
        <taxon>Poales</taxon>
        <taxon>Poaceae</taxon>
        <taxon>PACMAD clade</taxon>
        <taxon>Chloridoideae</taxon>
        <taxon>Eragrostideae</taxon>
        <taxon>Eragrostidinae</taxon>
        <taxon>Eragrostis</taxon>
    </lineage>
</organism>
<dbReference type="AlphaFoldDB" id="A0A5J9U0H0"/>
<evidence type="ECO:0000256" key="7">
    <source>
        <dbReference type="SAM" id="Coils"/>
    </source>
</evidence>
<dbReference type="InterPro" id="IPR044974">
    <property type="entry name" value="Disease_R_plants"/>
</dbReference>
<dbReference type="Gramene" id="TVU17149">
    <property type="protein sequence ID" value="TVU17149"/>
    <property type="gene ID" value="EJB05_33165"/>
</dbReference>
<dbReference type="Gene3D" id="1.20.5.4130">
    <property type="match status" value="1"/>
</dbReference>
<evidence type="ECO:0000259" key="12">
    <source>
        <dbReference type="Pfam" id="PF23598"/>
    </source>
</evidence>
<keyword evidence="14" id="KW-1185">Reference proteome</keyword>
<keyword evidence="5" id="KW-0611">Plant defense</keyword>
<dbReference type="PANTHER" id="PTHR23155:SF906">
    <property type="entry name" value="OS08G0205100 PROTEIN"/>
    <property type="match status" value="1"/>
</dbReference>
<evidence type="ECO:0000256" key="6">
    <source>
        <dbReference type="ARBA" id="ARBA00023054"/>
    </source>
</evidence>
<dbReference type="Pfam" id="PF18052">
    <property type="entry name" value="Rx_N"/>
    <property type="match status" value="1"/>
</dbReference>
<evidence type="ECO:0000259" key="10">
    <source>
        <dbReference type="Pfam" id="PF18052"/>
    </source>
</evidence>
<dbReference type="GO" id="GO:0042742">
    <property type="term" value="P:defense response to bacterium"/>
    <property type="evidence" value="ECO:0007669"/>
    <property type="project" value="UniProtKB-ARBA"/>
</dbReference>
<dbReference type="Gene3D" id="1.10.8.430">
    <property type="entry name" value="Helical domain of apoptotic protease-activating factors"/>
    <property type="match status" value="1"/>
</dbReference>
<evidence type="ECO:0000259" key="11">
    <source>
        <dbReference type="Pfam" id="PF23559"/>
    </source>
</evidence>
<keyword evidence="4" id="KW-0547">Nucleotide-binding</keyword>
<evidence type="ECO:0000313" key="14">
    <source>
        <dbReference type="Proteomes" id="UP000324897"/>
    </source>
</evidence>
<dbReference type="OrthoDB" id="6161812at2759"/>
<dbReference type="Pfam" id="PF00931">
    <property type="entry name" value="NB-ARC"/>
    <property type="match status" value="1"/>
</dbReference>
<dbReference type="GO" id="GO:0009626">
    <property type="term" value="P:plant-type hypersensitive response"/>
    <property type="evidence" value="ECO:0007669"/>
    <property type="project" value="UniProtKB-ARBA"/>
</dbReference>
<feature type="domain" description="Disease resistance N-terminal" evidence="10">
    <location>
        <begin position="40"/>
        <end position="128"/>
    </location>
</feature>
<comment type="caution">
    <text evidence="13">The sequence shown here is derived from an EMBL/GenBank/DDBJ whole genome shotgun (WGS) entry which is preliminary data.</text>
</comment>
<feature type="coiled-coil region" evidence="7">
    <location>
        <begin position="144"/>
        <end position="171"/>
    </location>
</feature>
<dbReference type="Gene3D" id="3.40.50.300">
    <property type="entry name" value="P-loop containing nucleotide triphosphate hydrolases"/>
    <property type="match status" value="1"/>
</dbReference>
<feature type="domain" description="Disease resistance R13L4/SHOC-2-like LRR" evidence="12">
    <location>
        <begin position="580"/>
        <end position="939"/>
    </location>
</feature>
<dbReference type="SUPFAM" id="SSF52058">
    <property type="entry name" value="L domain-like"/>
    <property type="match status" value="1"/>
</dbReference>
<feature type="domain" description="NB-ARC" evidence="9">
    <location>
        <begin position="210"/>
        <end position="369"/>
    </location>
</feature>
<name>A0A5J9U0H0_9POAL</name>
<dbReference type="Gene3D" id="3.80.10.10">
    <property type="entry name" value="Ribonuclease Inhibitor"/>
    <property type="match status" value="1"/>
</dbReference>
<evidence type="ECO:0000256" key="1">
    <source>
        <dbReference type="ARBA" id="ARBA00008894"/>
    </source>
</evidence>
<comment type="similarity">
    <text evidence="1">Belongs to the disease resistance NB-LRR family.</text>
</comment>
<evidence type="ECO:0008006" key="15">
    <source>
        <dbReference type="Google" id="ProtNLM"/>
    </source>
</evidence>
<dbReference type="InterPro" id="IPR042197">
    <property type="entry name" value="Apaf_helical"/>
</dbReference>
<evidence type="ECO:0000259" key="9">
    <source>
        <dbReference type="Pfam" id="PF00931"/>
    </source>
</evidence>
<dbReference type="InterPro" id="IPR041118">
    <property type="entry name" value="Rx_N"/>
</dbReference>
<dbReference type="PRINTS" id="PR00364">
    <property type="entry name" value="DISEASERSIST"/>
</dbReference>
<dbReference type="GO" id="GO:0043531">
    <property type="term" value="F:ADP binding"/>
    <property type="evidence" value="ECO:0007669"/>
    <property type="project" value="InterPro"/>
</dbReference>
<evidence type="ECO:0000256" key="2">
    <source>
        <dbReference type="ARBA" id="ARBA00022614"/>
    </source>
</evidence>
<dbReference type="InterPro" id="IPR038005">
    <property type="entry name" value="RX-like_CC"/>
</dbReference>
<dbReference type="InterPro" id="IPR002182">
    <property type="entry name" value="NB-ARC"/>
</dbReference>
<dbReference type="SUPFAM" id="SSF52540">
    <property type="entry name" value="P-loop containing nucleoside triphosphate hydrolases"/>
    <property type="match status" value="1"/>
</dbReference>
<dbReference type="EMBL" id="RWGY01000029">
    <property type="protein sequence ID" value="TVU17149.1"/>
    <property type="molecule type" value="Genomic_DNA"/>
</dbReference>
<feature type="non-terminal residue" evidence="13">
    <location>
        <position position="1"/>
    </location>
</feature>
<sequence length="1055" mass="119067">MAQISANWMGSIPMAAARSKNRKHTVTAMAIVVVSAYKGVIESVLAKLKDLMTGDKCTNLIAGVSSKDILFLRDELPAINALLKKLEDADELDPQAKNWRNQAREIAYDIEDCIDDFSNNVECVDAKASFLDKASHFLKTCRAHLEAAWQIKELKSRLKEINERRKRYKVEDCISNTNSAIVDPRISAFYKEAANLVGLDSPKRELTKMVLDEGKYLKVMSIVGFGGLGKTTLASQVYREVGGQFNCHKAFVSVSQKPDMVRLLTSVLLQLKQHPPSHACGVQDLINILREYLLDKRYFIVVDDLWDVPSWNIVACAFPQNNQYSRVMITTRNGDVARACSSDHGCIHNMKPLSESDSRKLFFNRIFGSEDDCPSHLKEVSFHILKKCGGLPLAIVTVASVLACHPTRLKEQWEYVRSSLSTIEVFRKSTLEDLIHILELSYKSLPHHLKACFLYLGAYPEDCVINKFELVKRWVAEGFVSTHTGQDVWIIAESYFNELVNRSMIQLPYKDYYNEVSYCRVHDMMLDMILRKCKEDNFISVIHDPHAAAEVQDKIRRLTINLNGAEDDTMAMTVTRQISQVRSLALFGGSKWIPPLLEFKFLRVLFLEFFLREMIIDLTGINQLSQLRYLKVECKECLLDGDIPSQLSIMLPGQIRRLQYLETLELPWVSDCSIPSISDIVDLPRLSHLVLRQHKGGLPDGIGKVKSLHTLHGFNLPMSSLENIYGLGELINLTDLSLHCGKRRPESTTFGWMAALIGSLEKHSNLKGFSVRSSSSCCADALSSWVSPPFLNLEQFDILDWTFSRIPKWISHLHSLRDLAIGAKHILQEDVDMLGTRLPFLVHLSLRMFPGGPTKERRILISGSTGFSALRFFCLDSGRMSCLEFGVGAMPRLRRLLLGLDPREWDKATPAGLDHLPCLEEIRVLTASTGEEGSESIKIKSEQIKEVFQEVSNSLLSPPAFNLLPRFRSLSDHLDVEWWRTAANVEEVGWRGFVHEVLELEEGPVGLACTSWAAGKDKGKHAGPRKRKRKGEGKKEKENGQGTDLDSFLCITKKE</sequence>
<dbReference type="Pfam" id="PF23559">
    <property type="entry name" value="WHD_DRP"/>
    <property type="match status" value="1"/>
</dbReference>
<dbReference type="GO" id="GO:0002758">
    <property type="term" value="P:innate immune response-activating signaling pathway"/>
    <property type="evidence" value="ECO:0007669"/>
    <property type="project" value="UniProtKB-ARBA"/>
</dbReference>
<dbReference type="Proteomes" id="UP000324897">
    <property type="component" value="Chromosome 7"/>
</dbReference>
<dbReference type="InterPro" id="IPR027417">
    <property type="entry name" value="P-loop_NTPase"/>
</dbReference>
<evidence type="ECO:0000256" key="5">
    <source>
        <dbReference type="ARBA" id="ARBA00022821"/>
    </source>
</evidence>
<evidence type="ECO:0000256" key="3">
    <source>
        <dbReference type="ARBA" id="ARBA00022737"/>
    </source>
</evidence>
<evidence type="ECO:0000313" key="13">
    <source>
        <dbReference type="EMBL" id="TVU17149.1"/>
    </source>
</evidence>
<dbReference type="InterPro" id="IPR058922">
    <property type="entry name" value="WHD_DRP"/>
</dbReference>
<proteinExistence type="inferred from homology"/>
<accession>A0A5J9U0H0</accession>
<protein>
    <recommendedName>
        <fullName evidence="15">NB-ARC domain-containing protein</fullName>
    </recommendedName>
</protein>
<keyword evidence="3" id="KW-0677">Repeat</keyword>
<evidence type="ECO:0000256" key="8">
    <source>
        <dbReference type="SAM" id="MobiDB-lite"/>
    </source>
</evidence>
<feature type="compositionally biased region" description="Basic residues" evidence="8">
    <location>
        <begin position="1018"/>
        <end position="1032"/>
    </location>
</feature>
<reference evidence="13 14" key="1">
    <citation type="journal article" date="2019" name="Sci. Rep.">
        <title>A high-quality genome of Eragrostis curvula grass provides insights into Poaceae evolution and supports new strategies to enhance forage quality.</title>
        <authorList>
            <person name="Carballo J."/>
            <person name="Santos B.A.C.M."/>
            <person name="Zappacosta D."/>
            <person name="Garbus I."/>
            <person name="Selva J.P."/>
            <person name="Gallo C.A."/>
            <person name="Diaz A."/>
            <person name="Albertini E."/>
            <person name="Caccamo M."/>
            <person name="Echenique V."/>
        </authorList>
    </citation>
    <scope>NUCLEOTIDE SEQUENCE [LARGE SCALE GENOMIC DNA]</scope>
    <source>
        <strain evidence="14">cv. Victoria</strain>
        <tissue evidence="13">Leaf</tissue>
    </source>
</reference>
<keyword evidence="6 7" id="KW-0175">Coiled coil</keyword>
<dbReference type="Pfam" id="PF23598">
    <property type="entry name" value="LRR_14"/>
    <property type="match status" value="1"/>
</dbReference>
<dbReference type="Gene3D" id="1.10.10.10">
    <property type="entry name" value="Winged helix-like DNA-binding domain superfamily/Winged helix DNA-binding domain"/>
    <property type="match status" value="1"/>
</dbReference>
<dbReference type="InterPro" id="IPR032675">
    <property type="entry name" value="LRR_dom_sf"/>
</dbReference>
<evidence type="ECO:0000256" key="4">
    <source>
        <dbReference type="ARBA" id="ARBA00022741"/>
    </source>
</evidence>
<dbReference type="InterPro" id="IPR036388">
    <property type="entry name" value="WH-like_DNA-bd_sf"/>
</dbReference>
<feature type="region of interest" description="Disordered" evidence="8">
    <location>
        <begin position="1014"/>
        <end position="1055"/>
    </location>
</feature>
<dbReference type="FunFam" id="1.10.10.10:FF:000322">
    <property type="entry name" value="Probable disease resistance protein At1g63360"/>
    <property type="match status" value="1"/>
</dbReference>
<dbReference type="PANTHER" id="PTHR23155">
    <property type="entry name" value="DISEASE RESISTANCE PROTEIN RP"/>
    <property type="match status" value="1"/>
</dbReference>